<feature type="domain" description="DZIP3-like HEPN" evidence="3">
    <location>
        <begin position="821"/>
        <end position="953"/>
    </location>
</feature>
<evidence type="ECO:0000259" key="3">
    <source>
        <dbReference type="Pfam" id="PF18738"/>
    </source>
</evidence>
<comment type="caution">
    <text evidence="4">The sequence shown here is derived from an EMBL/GenBank/DDBJ whole genome shotgun (WGS) entry which is preliminary data.</text>
</comment>
<gene>
    <name evidence="4" type="ORF">ACJMK2_035703</name>
</gene>
<dbReference type="InterPro" id="IPR027417">
    <property type="entry name" value="P-loop_NTPase"/>
</dbReference>
<accession>A0ABD3WX58</accession>
<organism evidence="4 5">
    <name type="scientific">Sinanodonta woodiana</name>
    <name type="common">Chinese pond mussel</name>
    <name type="synonym">Anodonta woodiana</name>
    <dbReference type="NCBI Taxonomy" id="1069815"/>
    <lineage>
        <taxon>Eukaryota</taxon>
        <taxon>Metazoa</taxon>
        <taxon>Spiralia</taxon>
        <taxon>Lophotrochozoa</taxon>
        <taxon>Mollusca</taxon>
        <taxon>Bivalvia</taxon>
        <taxon>Autobranchia</taxon>
        <taxon>Heteroconchia</taxon>
        <taxon>Palaeoheterodonta</taxon>
        <taxon>Unionida</taxon>
        <taxon>Unionoidea</taxon>
        <taxon>Unionidae</taxon>
        <taxon>Unioninae</taxon>
        <taxon>Sinanodonta</taxon>
    </lineage>
</organism>
<dbReference type="Gene3D" id="1.10.10.10">
    <property type="entry name" value="Winged helix-like DNA-binding domain superfamily/Winged helix DNA-binding domain"/>
    <property type="match status" value="1"/>
</dbReference>
<protein>
    <submittedName>
        <fullName evidence="4">Uncharacterized protein</fullName>
    </submittedName>
</protein>
<keyword evidence="1" id="KW-0677">Repeat</keyword>
<dbReference type="Pfam" id="PF16095">
    <property type="entry name" value="COR-A"/>
    <property type="match status" value="1"/>
</dbReference>
<evidence type="ECO:0000259" key="2">
    <source>
        <dbReference type="Pfam" id="PF16095"/>
    </source>
</evidence>
<dbReference type="InterPro" id="IPR036388">
    <property type="entry name" value="WH-like_DNA-bd_sf"/>
</dbReference>
<evidence type="ECO:0000313" key="5">
    <source>
        <dbReference type="Proteomes" id="UP001634394"/>
    </source>
</evidence>
<sequence length="1554" mass="176294">MASGGQQGISHDLLNVGTLTLKPGTAIPVEILNMDDRSIQLFKNALKDGKENVYSIRVMVVGHKGVGKTTLIKRLLGKDVNISERRSTEGIDVHLHFCDVSLSSHEWTSQKKESEQDYQLQRLAKVFIEKQVWSEAADEKQLRSEAADENQVTIPQKIKIGALDLVAEEQNFVSHLDWVKASQQVGSPVFLRNPPKSYATTMVISETGENVSSESRMEDPIREMLQLLQKNADIKKQDLGKYYRLTVGDISGPCAFCISHQMFLTRRAICLLVSDLRTHLEMDDDEFDFFMKRYWECEAFGSVQFWMKGVHSRTPDNEIMNYCIPSYDIIPFTCIFVGTHADAIQQDYHHEICENHFRKIRSYLKEKPSMFHLIEEDFAIDNTIVDSKLEALKRKIVEVASQQPYWGEEIPSRWLLLEQVLMNIRAQGYKVIHRSVLENINKAGSVQISTEELDLFLRFQHEIGAILYFSTELLKEKIVLEPLLMINAIKSLFAKEAFFQIHHLPLSTMWQEFTGGKLSPELIDAVWTKDRNADLHDNKADILLLMEQLNIIAKPRLFIDDVDEIKEVNYFLVPCMLDVEPPREVIFPEPHEQMESSSVMCYVFTRKFLPAPIFHRLLAACIAQWPLATKKMKKTLENQIFCNCGVFQIDNSHKLTLHCLDYIIFMRVTRQGIKDKTPSSKLCIEVKESIAKVLNKVIGYLGHSLMFEEFIQCPEYTGQSVKSLIPVALLKENAEVHCDLHDNMIESNKFLKFWFDVLVKNIDSQDKDDAGAPITQEHVNHARLYYALTTGCSRALRDILLTNVPMPYKDIYNAILANKARLKKLLNKDQVKLVFPDPQGLTTGKVEEFDTSLLYTMIRNVSSVPAPLYGWGKPQNDNNPRDTTLGASVERIQIYRKHISGHFVDGKISRQEFVDYWAKIDEVLREIENVIGNHGYLEDLEKIKNQAITPHEARELQKTFQEYKKQTEGSDILSTLDKDVSNVTELQGNPLEAVRLAEVLLAIISDKSIETILQMTTSLQKSKILDIERRNVSKHLQHIHEEGLTQSERMKADIFKAFFESCKSDLLSTLKSGEYSDDILRSALQYILPIDDPSAKAAILNVAGANLKSKLSNPDCDVWGGLDVRTDSKCIVSLVCLHNGNLNSQPDSHLGLPVLYREYDRIEREPFDASFSNEYHSPISSEDLRRAKLLINRHGEELFKKHTNLVAVSPCSVLSSKSRGLKIEPSIVLYCRMKGIIPIGEDHFPKTLELEGIIMSTDIREGLFTFLMYKQTQQQSFRPADRMDKLRMGCSIGRESNQYLGTLGPFVRKGPDVCFITCAHAIEFEKGARHNQTIVQPGEGDSVATDRACGTVLDVQYDDQIQPVSVDAALIKVNNRDVAPTDFAWLNPGQLLDAGFGLKTPPSFLGGTVRMDIDFSDAQGKRVIKSGSTTGLTKGSLALNGMMIRIQDCRYHFPERMNWNELCSVVMKNQYMVQNHRYPFCTYGDSGAGVYLVENEQNKLSLIGILVGLLNEYSIVTPIGPVLESLHLSPEDVIADELVQVTTKNEKLSTCTLQ</sequence>
<dbReference type="Proteomes" id="UP001634394">
    <property type="component" value="Unassembled WGS sequence"/>
</dbReference>
<proteinExistence type="predicted"/>
<feature type="domain" description="COR" evidence="2">
    <location>
        <begin position="411"/>
        <end position="577"/>
    </location>
</feature>
<evidence type="ECO:0000313" key="4">
    <source>
        <dbReference type="EMBL" id="KAL3878071.1"/>
    </source>
</evidence>
<dbReference type="InterPro" id="IPR032171">
    <property type="entry name" value="COR-A"/>
</dbReference>
<keyword evidence="5" id="KW-1185">Reference proteome</keyword>
<name>A0ABD3WX58_SINWO</name>
<dbReference type="Pfam" id="PF18738">
    <property type="entry name" value="HEPN_DZIP3"/>
    <property type="match status" value="1"/>
</dbReference>
<dbReference type="SUPFAM" id="SSF52540">
    <property type="entry name" value="P-loop containing nucleoside triphosphate hydrolases"/>
    <property type="match status" value="1"/>
</dbReference>
<reference evidence="4 5" key="1">
    <citation type="submission" date="2024-11" db="EMBL/GenBank/DDBJ databases">
        <title>Chromosome-level genome assembly of the freshwater bivalve Anodonta woodiana.</title>
        <authorList>
            <person name="Chen X."/>
        </authorList>
    </citation>
    <scope>NUCLEOTIDE SEQUENCE [LARGE SCALE GENOMIC DNA]</scope>
    <source>
        <strain evidence="4">MN2024</strain>
        <tissue evidence="4">Gills</tissue>
    </source>
</reference>
<dbReference type="EMBL" id="JBJQND010000005">
    <property type="protein sequence ID" value="KAL3878071.1"/>
    <property type="molecule type" value="Genomic_DNA"/>
</dbReference>
<dbReference type="InterPro" id="IPR041249">
    <property type="entry name" value="HEPN_DZIP3"/>
</dbReference>
<dbReference type="Gene3D" id="3.40.50.300">
    <property type="entry name" value="P-loop containing nucleotide triphosphate hydrolases"/>
    <property type="match status" value="2"/>
</dbReference>
<evidence type="ECO:0000256" key="1">
    <source>
        <dbReference type="ARBA" id="ARBA00022737"/>
    </source>
</evidence>